<name>A0AAN9EUZ6_CLITE</name>
<comment type="caution">
    <text evidence="1">The sequence shown here is derived from an EMBL/GenBank/DDBJ whole genome shotgun (WGS) entry which is preliminary data.</text>
</comment>
<organism evidence="1 2">
    <name type="scientific">Clitoria ternatea</name>
    <name type="common">Butterfly pea</name>
    <dbReference type="NCBI Taxonomy" id="43366"/>
    <lineage>
        <taxon>Eukaryota</taxon>
        <taxon>Viridiplantae</taxon>
        <taxon>Streptophyta</taxon>
        <taxon>Embryophyta</taxon>
        <taxon>Tracheophyta</taxon>
        <taxon>Spermatophyta</taxon>
        <taxon>Magnoliopsida</taxon>
        <taxon>eudicotyledons</taxon>
        <taxon>Gunneridae</taxon>
        <taxon>Pentapetalae</taxon>
        <taxon>rosids</taxon>
        <taxon>fabids</taxon>
        <taxon>Fabales</taxon>
        <taxon>Fabaceae</taxon>
        <taxon>Papilionoideae</taxon>
        <taxon>50 kb inversion clade</taxon>
        <taxon>NPAAA clade</taxon>
        <taxon>indigoferoid/millettioid clade</taxon>
        <taxon>Phaseoleae</taxon>
        <taxon>Clitoria</taxon>
    </lineage>
</organism>
<dbReference type="Proteomes" id="UP001359559">
    <property type="component" value="Unassembled WGS sequence"/>
</dbReference>
<dbReference type="EMBL" id="JAYKXN010000008">
    <property type="protein sequence ID" value="KAK7263668.1"/>
    <property type="molecule type" value="Genomic_DNA"/>
</dbReference>
<keyword evidence="2" id="KW-1185">Reference proteome</keyword>
<dbReference type="AlphaFoldDB" id="A0AAN9EUZ6"/>
<protein>
    <submittedName>
        <fullName evidence="1">Uncharacterized protein</fullName>
    </submittedName>
</protein>
<accession>A0AAN9EUZ6</accession>
<evidence type="ECO:0000313" key="1">
    <source>
        <dbReference type="EMBL" id="KAK7263668.1"/>
    </source>
</evidence>
<sequence length="69" mass="8253">MSCKLQVLQEVDLFSTLCNLIYYVLHSLDVSFLNFMQTGDVLWCYIYFSDYKVKEKKSLEPFLLQSERK</sequence>
<proteinExistence type="predicted"/>
<gene>
    <name evidence="1" type="ORF">RJT34_31262</name>
</gene>
<evidence type="ECO:0000313" key="2">
    <source>
        <dbReference type="Proteomes" id="UP001359559"/>
    </source>
</evidence>
<reference evidence="1 2" key="1">
    <citation type="submission" date="2024-01" db="EMBL/GenBank/DDBJ databases">
        <title>The genomes of 5 underutilized Papilionoideae crops provide insights into root nodulation and disease resistance.</title>
        <authorList>
            <person name="Yuan L."/>
        </authorList>
    </citation>
    <scope>NUCLEOTIDE SEQUENCE [LARGE SCALE GENOMIC DNA]</scope>
    <source>
        <strain evidence="1">LY-2023</strain>
        <tissue evidence="1">Leaf</tissue>
    </source>
</reference>